<proteinExistence type="inferred from homology"/>
<dbReference type="Gene3D" id="3.40.605.10">
    <property type="entry name" value="Aldehyde Dehydrogenase, Chain A, domain 1"/>
    <property type="match status" value="1"/>
</dbReference>
<dbReference type="PANTHER" id="PTHR11699">
    <property type="entry name" value="ALDEHYDE DEHYDROGENASE-RELATED"/>
    <property type="match status" value="1"/>
</dbReference>
<dbReference type="FunFam" id="3.40.309.10:FF:000012">
    <property type="entry name" value="Betaine aldehyde dehydrogenase"/>
    <property type="match status" value="1"/>
</dbReference>
<dbReference type="CDD" id="cd07112">
    <property type="entry name" value="ALDH_GABALDH-PuuC"/>
    <property type="match status" value="1"/>
</dbReference>
<evidence type="ECO:0000256" key="2">
    <source>
        <dbReference type="ARBA" id="ARBA00023002"/>
    </source>
</evidence>
<evidence type="ECO:0000313" key="7">
    <source>
        <dbReference type="Proteomes" id="UP000217005"/>
    </source>
</evidence>
<keyword evidence="2 4" id="KW-0560">Oxidoreductase</keyword>
<evidence type="ECO:0000259" key="5">
    <source>
        <dbReference type="Pfam" id="PF00171"/>
    </source>
</evidence>
<dbReference type="FunFam" id="3.40.605.10:FF:000001">
    <property type="entry name" value="Aldehyde dehydrogenase 1"/>
    <property type="match status" value="1"/>
</dbReference>
<dbReference type="InterPro" id="IPR029510">
    <property type="entry name" value="Ald_DH_CS_GLU"/>
</dbReference>
<name>A0A261SFF4_9BORD</name>
<dbReference type="PROSITE" id="PS00070">
    <property type="entry name" value="ALDEHYDE_DEHYDR_CYS"/>
    <property type="match status" value="1"/>
</dbReference>
<sequence>MTLHDADYWRARAETLRPEGRAFIDGAYRAAAAGATFAAHSPIDGRFLADVAACEAADVDAAVASARRAFESGVWRDQAPRARKEVLLRLAALIEAHTEELALLETLDMGKPIRDALLFDVPETARCYAWYGEAIDKQYDEIAPTGPDVLATITREPLGVVAAVVPWNYPLMMAAWKVAPALAAGNSVILKPAEQSSLSALRLAALAAEAGVPAGVLNVVPGLGASAGQALGLHPDVDCIAFTGSTATGKRFMRYSGESNLKRVWLECGGKSPHIVFADCPDLDRAAQVAALAIFSNQGEVCIAGSRLYVQDSIYDDFMARVASHAATMQPGDPLDPDSAMGAMVDERQMQGVLARIEAGQREGATLRVGGKRVRGETGGFYIEPTILDCPSQDNSVVREEVFGPVLAAQRFGSEAEAIALANDSIYGLGAGLWTADLSRAHRLSRALRAGLVWVNCYADGDISVPFGGVKQSGFGRDKSLHALDKYCDLKTTWISLAAR</sequence>
<comment type="similarity">
    <text evidence="1 4">Belongs to the aldehyde dehydrogenase family.</text>
</comment>
<feature type="active site" evidence="3">
    <location>
        <position position="267"/>
    </location>
</feature>
<dbReference type="InterPro" id="IPR016163">
    <property type="entry name" value="Ald_DH_C"/>
</dbReference>
<dbReference type="Proteomes" id="UP000217005">
    <property type="component" value="Unassembled WGS sequence"/>
</dbReference>
<dbReference type="Pfam" id="PF00171">
    <property type="entry name" value="Aldedh"/>
    <property type="match status" value="1"/>
</dbReference>
<dbReference type="Gene3D" id="3.40.309.10">
    <property type="entry name" value="Aldehyde Dehydrogenase, Chain A, domain 2"/>
    <property type="match status" value="1"/>
</dbReference>
<comment type="caution">
    <text evidence="6">The sequence shown here is derived from an EMBL/GenBank/DDBJ whole genome shotgun (WGS) entry which is preliminary data.</text>
</comment>
<evidence type="ECO:0000256" key="3">
    <source>
        <dbReference type="PROSITE-ProRule" id="PRU10007"/>
    </source>
</evidence>
<gene>
    <name evidence="6" type="ORF">CEG14_11445</name>
</gene>
<evidence type="ECO:0000256" key="4">
    <source>
        <dbReference type="RuleBase" id="RU003345"/>
    </source>
</evidence>
<accession>A0A261SFF4</accession>
<dbReference type="RefSeq" id="WP_094826481.1">
    <property type="nucleotide sequence ID" value="NZ_NEVL01000003.1"/>
</dbReference>
<evidence type="ECO:0000256" key="1">
    <source>
        <dbReference type="ARBA" id="ARBA00009986"/>
    </source>
</evidence>
<dbReference type="InterPro" id="IPR016161">
    <property type="entry name" value="Ald_DH/histidinol_DH"/>
</dbReference>
<dbReference type="AlphaFoldDB" id="A0A261SFF4"/>
<dbReference type="InterPro" id="IPR015590">
    <property type="entry name" value="Aldehyde_DH_dom"/>
</dbReference>
<dbReference type="InterPro" id="IPR016162">
    <property type="entry name" value="Ald_DH_N"/>
</dbReference>
<dbReference type="InterPro" id="IPR016160">
    <property type="entry name" value="Ald_DH_CS_CYS"/>
</dbReference>
<evidence type="ECO:0000313" key="6">
    <source>
        <dbReference type="EMBL" id="OZI35672.1"/>
    </source>
</evidence>
<dbReference type="SUPFAM" id="SSF53720">
    <property type="entry name" value="ALDH-like"/>
    <property type="match status" value="1"/>
</dbReference>
<dbReference type="GO" id="GO:0004030">
    <property type="term" value="F:aldehyde dehydrogenase [NAD(P)+] activity"/>
    <property type="evidence" value="ECO:0007669"/>
    <property type="project" value="UniProtKB-ARBA"/>
</dbReference>
<dbReference type="OrthoDB" id="6187633at2"/>
<dbReference type="PROSITE" id="PS00687">
    <property type="entry name" value="ALDEHYDE_DEHYDR_GLU"/>
    <property type="match status" value="1"/>
</dbReference>
<reference evidence="6 7" key="1">
    <citation type="submission" date="2017-05" db="EMBL/GenBank/DDBJ databases">
        <title>Complete and WGS of Bordetella genogroups.</title>
        <authorList>
            <person name="Spilker T."/>
            <person name="LiPuma J."/>
        </authorList>
    </citation>
    <scope>NUCLEOTIDE SEQUENCE [LARGE SCALE GENOMIC DNA]</scope>
    <source>
        <strain evidence="6 7">AU17610</strain>
    </source>
</reference>
<protein>
    <submittedName>
        <fullName evidence="6">Aldehyde dehydrogenase PuuC</fullName>
    </submittedName>
</protein>
<organism evidence="6 7">
    <name type="scientific">Bordetella genomosp. 1</name>
    <dbReference type="NCBI Taxonomy" id="1395607"/>
    <lineage>
        <taxon>Bacteria</taxon>
        <taxon>Pseudomonadati</taxon>
        <taxon>Pseudomonadota</taxon>
        <taxon>Betaproteobacteria</taxon>
        <taxon>Burkholderiales</taxon>
        <taxon>Alcaligenaceae</taxon>
        <taxon>Bordetella</taxon>
    </lineage>
</organism>
<dbReference type="EMBL" id="NEVL01000003">
    <property type="protein sequence ID" value="OZI35672.1"/>
    <property type="molecule type" value="Genomic_DNA"/>
</dbReference>
<feature type="domain" description="Aldehyde dehydrogenase" evidence="5">
    <location>
        <begin position="33"/>
        <end position="492"/>
    </location>
</feature>